<name>A0A6J4N6R0_9ACTN</name>
<dbReference type="Pfam" id="PF12867">
    <property type="entry name" value="DinB_2"/>
    <property type="match status" value="1"/>
</dbReference>
<dbReference type="InterPro" id="IPR018060">
    <property type="entry name" value="HTH_AraC"/>
</dbReference>
<evidence type="ECO:0000256" key="2">
    <source>
        <dbReference type="ARBA" id="ARBA00023163"/>
    </source>
</evidence>
<evidence type="ECO:0000313" key="4">
    <source>
        <dbReference type="EMBL" id="CAA9374614.1"/>
    </source>
</evidence>
<dbReference type="InterPro" id="IPR009057">
    <property type="entry name" value="Homeodomain-like_sf"/>
</dbReference>
<organism evidence="4">
    <name type="scientific">uncultured Nocardioides sp</name>
    <dbReference type="NCBI Taxonomy" id="198441"/>
    <lineage>
        <taxon>Bacteria</taxon>
        <taxon>Bacillati</taxon>
        <taxon>Actinomycetota</taxon>
        <taxon>Actinomycetes</taxon>
        <taxon>Propionibacteriales</taxon>
        <taxon>Nocardioidaceae</taxon>
        <taxon>Nocardioides</taxon>
        <taxon>environmental samples</taxon>
    </lineage>
</organism>
<keyword evidence="1" id="KW-0805">Transcription regulation</keyword>
<accession>A0A6J4N6R0</accession>
<dbReference type="InterPro" id="IPR034660">
    <property type="entry name" value="DinB/YfiT-like"/>
</dbReference>
<dbReference type="GO" id="GO:0003700">
    <property type="term" value="F:DNA-binding transcription factor activity"/>
    <property type="evidence" value="ECO:0007669"/>
    <property type="project" value="InterPro"/>
</dbReference>
<dbReference type="Gene3D" id="1.20.120.450">
    <property type="entry name" value="dinb family like domain"/>
    <property type="match status" value="1"/>
</dbReference>
<dbReference type="Pfam" id="PF12833">
    <property type="entry name" value="HTH_18"/>
    <property type="match status" value="1"/>
</dbReference>
<dbReference type="InterPro" id="IPR024775">
    <property type="entry name" value="DinB-like"/>
</dbReference>
<evidence type="ECO:0000256" key="1">
    <source>
        <dbReference type="ARBA" id="ARBA00023015"/>
    </source>
</evidence>
<dbReference type="PANTHER" id="PTHR11019">
    <property type="entry name" value="HTH-TYPE TRANSCRIPTIONAL REGULATOR NIMR"/>
    <property type="match status" value="1"/>
</dbReference>
<dbReference type="SUPFAM" id="SSF46689">
    <property type="entry name" value="Homeodomain-like"/>
    <property type="match status" value="1"/>
</dbReference>
<protein>
    <submittedName>
        <fullName evidence="4">Transcriptional regulator, AraC family</fullName>
    </submittedName>
</protein>
<dbReference type="AlphaFoldDB" id="A0A6J4N6R0"/>
<dbReference type="SUPFAM" id="SSF109854">
    <property type="entry name" value="DinB/YfiT-like putative metalloenzymes"/>
    <property type="match status" value="1"/>
</dbReference>
<dbReference type="PANTHER" id="PTHR11019:SF159">
    <property type="entry name" value="TRANSCRIPTIONAL REGULATOR-RELATED"/>
    <property type="match status" value="1"/>
</dbReference>
<reference evidence="4" key="1">
    <citation type="submission" date="2020-02" db="EMBL/GenBank/DDBJ databases">
        <authorList>
            <person name="Meier V. D."/>
        </authorList>
    </citation>
    <scope>NUCLEOTIDE SEQUENCE</scope>
    <source>
        <strain evidence="4">AVDCRST_MAG32</strain>
    </source>
</reference>
<gene>
    <name evidence="4" type="ORF">AVDCRST_MAG32-1054</name>
</gene>
<proteinExistence type="predicted"/>
<feature type="domain" description="HTH araC/xylS-type" evidence="3">
    <location>
        <begin position="5"/>
        <end position="103"/>
    </location>
</feature>
<evidence type="ECO:0000259" key="3">
    <source>
        <dbReference type="PROSITE" id="PS01124"/>
    </source>
</evidence>
<keyword evidence="2" id="KW-0804">Transcription</keyword>
<dbReference type="Gene3D" id="1.10.10.60">
    <property type="entry name" value="Homeodomain-like"/>
    <property type="match status" value="1"/>
</dbReference>
<dbReference type="PROSITE" id="PS01124">
    <property type="entry name" value="HTH_ARAC_FAMILY_2"/>
    <property type="match status" value="1"/>
</dbReference>
<dbReference type="GO" id="GO:0043565">
    <property type="term" value="F:sequence-specific DNA binding"/>
    <property type="evidence" value="ECO:0007669"/>
    <property type="project" value="InterPro"/>
</dbReference>
<dbReference type="SMART" id="SM00342">
    <property type="entry name" value="HTH_ARAC"/>
    <property type="match status" value="1"/>
</dbReference>
<dbReference type="EMBL" id="CADCUM010000049">
    <property type="protein sequence ID" value="CAA9374614.1"/>
    <property type="molecule type" value="Genomic_DNA"/>
</dbReference>
<sequence>MTGRDRLRELLDAVLDEDNQQLGDMAGTAFSSPFHFSREVARGTGESPVALRRRVMLERSAWALAHGAAVTDVALEAGYESVDGFSRAFSRAYGTPPSALARAADGRAHWLPAPNGVHFHPPLNLWIRDSEEAHPMHVSALLLQHDVDDTTYLIDRVSTLSDEDFRRELLPGRTVLSFDGEEPSVATVLEHQVFTKQVWVAAFEGTDFPDRDADDPAALRARHEAVAPRWLAVVRDIEQRQAWDDTLIDALCDPPESFQVGSVVAHVLSYGAHRRQILRVMLRSLGVEVDDGDPIRWHRRRYEA</sequence>